<feature type="region of interest" description="Disordered" evidence="1">
    <location>
        <begin position="1"/>
        <end position="21"/>
    </location>
</feature>
<evidence type="ECO:0000256" key="1">
    <source>
        <dbReference type="SAM" id="MobiDB-lite"/>
    </source>
</evidence>
<proteinExistence type="predicted"/>
<sequence length="372" mass="38586">MTVPVNAGVDGPRAEAPRARPGRAARAGRWLGAVALLVVAVVLAVASITAVFVREQLLDTDRYVATVAPLARDPVVQGAIADRLAREVVTRADLAGLAREAAAWLRAEGAPPAVDQLLPPAVSGVESFVHSEVLGMVRTERFAAAWDEANRVAHDDLRAVLTGGSSGAVASAGTDVTVDLGAVLETVRQHLVAAGFTLAGQIPRVSVPFTVYSSPDLPTIRRYVTWLDRVATWLPWLVLALLAGAVALAPDRRRGLLLAGLSVAVGLLLARGGMALARDHYLDGLSPGVDSREVAAHVLDTVTRGVREFVTLAVAVGLLVAAGAWLAGPGRLPVGLRQLVTRGVDAAGAGLDRAGLRPGRPHAGGPARRRAA</sequence>
<gene>
    <name evidence="3" type="ORF">RB614_10665</name>
</gene>
<evidence type="ECO:0000313" key="4">
    <source>
        <dbReference type="Proteomes" id="UP001230908"/>
    </source>
</evidence>
<feature type="region of interest" description="Disordered" evidence="1">
    <location>
        <begin position="351"/>
        <end position="372"/>
    </location>
</feature>
<feature type="transmembrane region" description="Helical" evidence="2">
    <location>
        <begin position="309"/>
        <end position="328"/>
    </location>
</feature>
<feature type="transmembrane region" description="Helical" evidence="2">
    <location>
        <begin position="230"/>
        <end position="249"/>
    </location>
</feature>
<keyword evidence="4" id="KW-1185">Reference proteome</keyword>
<evidence type="ECO:0008006" key="5">
    <source>
        <dbReference type="Google" id="ProtNLM"/>
    </source>
</evidence>
<keyword evidence="2" id="KW-0812">Transmembrane</keyword>
<dbReference type="EMBL" id="JAVHUY010000008">
    <property type="protein sequence ID" value="MDQ7904984.1"/>
    <property type="molecule type" value="Genomic_DNA"/>
</dbReference>
<organism evidence="3 4">
    <name type="scientific">Phytohabitans maris</name>
    <dbReference type="NCBI Taxonomy" id="3071409"/>
    <lineage>
        <taxon>Bacteria</taxon>
        <taxon>Bacillati</taxon>
        <taxon>Actinomycetota</taxon>
        <taxon>Actinomycetes</taxon>
        <taxon>Micromonosporales</taxon>
        <taxon>Micromonosporaceae</taxon>
    </lineage>
</organism>
<evidence type="ECO:0000313" key="3">
    <source>
        <dbReference type="EMBL" id="MDQ7904984.1"/>
    </source>
</evidence>
<keyword evidence="2" id="KW-0472">Membrane</keyword>
<accession>A0ABU0ZD49</accession>
<reference evidence="3 4" key="1">
    <citation type="submission" date="2023-08" db="EMBL/GenBank/DDBJ databases">
        <title>Phytohabitans sansha sp. nov., isolated from marine sediment.</title>
        <authorList>
            <person name="Zhao Y."/>
            <person name="Yi K."/>
        </authorList>
    </citation>
    <scope>NUCLEOTIDE SEQUENCE [LARGE SCALE GENOMIC DNA]</scope>
    <source>
        <strain evidence="3 4">ZYX-F-186</strain>
    </source>
</reference>
<keyword evidence="2" id="KW-1133">Transmembrane helix</keyword>
<feature type="transmembrane region" description="Helical" evidence="2">
    <location>
        <begin position="30"/>
        <end position="53"/>
    </location>
</feature>
<feature type="transmembrane region" description="Helical" evidence="2">
    <location>
        <begin position="256"/>
        <end position="277"/>
    </location>
</feature>
<name>A0ABU0ZD49_9ACTN</name>
<dbReference type="RefSeq" id="WP_308712250.1">
    <property type="nucleotide sequence ID" value="NZ_JAVHUY010000008.1"/>
</dbReference>
<dbReference type="Proteomes" id="UP001230908">
    <property type="component" value="Unassembled WGS sequence"/>
</dbReference>
<protein>
    <recommendedName>
        <fullName evidence="5">Integral membrane protein</fullName>
    </recommendedName>
</protein>
<evidence type="ECO:0000256" key="2">
    <source>
        <dbReference type="SAM" id="Phobius"/>
    </source>
</evidence>
<comment type="caution">
    <text evidence="3">The sequence shown here is derived from an EMBL/GenBank/DDBJ whole genome shotgun (WGS) entry which is preliminary data.</text>
</comment>
<feature type="compositionally biased region" description="Low complexity" evidence="1">
    <location>
        <begin position="351"/>
        <end position="366"/>
    </location>
</feature>